<protein>
    <submittedName>
        <fullName evidence="1">DUF3352 domain-containing protein</fullName>
    </submittedName>
</protein>
<proteinExistence type="predicted"/>
<dbReference type="Proteomes" id="UP000269154">
    <property type="component" value="Unassembled WGS sequence"/>
</dbReference>
<dbReference type="InterPro" id="IPR021787">
    <property type="entry name" value="DUF3352"/>
</dbReference>
<dbReference type="OrthoDB" id="451203at2"/>
<evidence type="ECO:0000313" key="1">
    <source>
        <dbReference type="EMBL" id="RQH53441.1"/>
    </source>
</evidence>
<sequence>MKKQDKTLPLTLLGATVLMIIGSVAGYIIVASKETADNLPVGAEVVPKDAMMTISVSSNPSQWERLQQFGTPESQTAFKNLLGQLRDRFLTTYGYNYQRDIQPWVGEEIMIALLRKQTLEPANSTAPDSPPPPPAQQATVVVLPIADPVKAKQVLDRPRSLQKGQLVKRTYRGIEITETEGVPKQDISAAALGNQYLVITDSQTSINQAIDIYKGDESLAKVPGYTEAIKKLETPSPFGLVYVNIPVAAAYSSSKSITPVSEENLKQLEDNQGVAASINLVPEGINLKAISWLKPNSQKKFTVENKAMEMLNRIPGNALMMISGSNLQKMWSDYVKNAAANPVAPINPETLRQAVKNTTGMNLEEDFLNWMAGEYSLSLLPIPKSKDELNKFAAGFVFMIKTSDRRAAEESLKKLDEAMKNQEFEVGEAVASGEAVVKWTSPFGGFTVIRGWLNGNVAFFTLGGSVENQILPAPTTSMAESAVLQKSLPPESESFNGNFFLDISKSFNPQNLSIPQLPPNQKVWIDGMESIGVTSIVSNNRTTNYDIFVKLKKQEF</sequence>
<dbReference type="Pfam" id="PF11832">
    <property type="entry name" value="DUF3352"/>
    <property type="match status" value="1"/>
</dbReference>
<accession>A0A3N6PI41</accession>
<organism evidence="1 2">
    <name type="scientific">Okeania hirsuta</name>
    <dbReference type="NCBI Taxonomy" id="1458930"/>
    <lineage>
        <taxon>Bacteria</taxon>
        <taxon>Bacillati</taxon>
        <taxon>Cyanobacteriota</taxon>
        <taxon>Cyanophyceae</taxon>
        <taxon>Oscillatoriophycideae</taxon>
        <taxon>Oscillatoriales</taxon>
        <taxon>Microcoleaceae</taxon>
        <taxon>Okeania</taxon>
    </lineage>
</organism>
<reference evidence="1 2" key="1">
    <citation type="journal article" date="2018" name="ACS Chem. Biol.">
        <title>Ketoreductase domain dysfunction expands chemodiversity: malyngamide biosynthesis in the cyanobacterium Okeania hirsuta.</title>
        <authorList>
            <person name="Moss N.A."/>
            <person name="Leao T."/>
            <person name="Rankin M."/>
            <person name="McCullough T.M."/>
            <person name="Qu P."/>
            <person name="Korobeynikov A."/>
            <person name="Smith J.L."/>
            <person name="Gerwick L."/>
            <person name="Gerwick W.H."/>
        </authorList>
    </citation>
    <scope>NUCLEOTIDE SEQUENCE [LARGE SCALE GENOMIC DNA]</scope>
    <source>
        <strain evidence="1 2">PAB10Feb10-1</strain>
    </source>
</reference>
<gene>
    <name evidence="1" type="ORF">D5R40_04020</name>
</gene>
<comment type="caution">
    <text evidence="1">The sequence shown here is derived from an EMBL/GenBank/DDBJ whole genome shotgun (WGS) entry which is preliminary data.</text>
</comment>
<evidence type="ECO:0000313" key="2">
    <source>
        <dbReference type="Proteomes" id="UP000269154"/>
    </source>
</evidence>
<dbReference type="RefSeq" id="WP_124145267.1">
    <property type="nucleotide sequence ID" value="NZ_CAWOKI010000075.1"/>
</dbReference>
<keyword evidence="2" id="KW-1185">Reference proteome</keyword>
<dbReference type="AlphaFoldDB" id="A0A3N6PI41"/>
<name>A0A3N6PI41_9CYAN</name>
<dbReference type="EMBL" id="RCBY01000013">
    <property type="protein sequence ID" value="RQH53441.1"/>
    <property type="molecule type" value="Genomic_DNA"/>
</dbReference>